<reference evidence="3" key="2">
    <citation type="journal article" date="2017" name="Nat. Plants">
        <title>The Aegilops tauschii genome reveals multiple impacts of transposons.</title>
        <authorList>
            <person name="Zhao G."/>
            <person name="Zou C."/>
            <person name="Li K."/>
            <person name="Wang K."/>
            <person name="Li T."/>
            <person name="Gao L."/>
            <person name="Zhang X."/>
            <person name="Wang H."/>
            <person name="Yang Z."/>
            <person name="Liu X."/>
            <person name="Jiang W."/>
            <person name="Mao L."/>
            <person name="Kong X."/>
            <person name="Jiao Y."/>
            <person name="Jia J."/>
        </authorList>
    </citation>
    <scope>NUCLEOTIDE SEQUENCE [LARGE SCALE GENOMIC DNA]</scope>
    <source>
        <strain evidence="3">cv. AL8/78</strain>
    </source>
</reference>
<reference evidence="3" key="1">
    <citation type="journal article" date="2014" name="Science">
        <title>Ancient hybridizations among the ancestral genomes of bread wheat.</title>
        <authorList>
            <consortium name="International Wheat Genome Sequencing Consortium,"/>
            <person name="Marcussen T."/>
            <person name="Sandve S.R."/>
            <person name="Heier L."/>
            <person name="Spannagl M."/>
            <person name="Pfeifer M."/>
            <person name="Jakobsen K.S."/>
            <person name="Wulff B.B."/>
            <person name="Steuernagel B."/>
            <person name="Mayer K.F."/>
            <person name="Olsen O.A."/>
        </authorList>
    </citation>
    <scope>NUCLEOTIDE SEQUENCE [LARGE SCALE GENOMIC DNA]</scope>
    <source>
        <strain evidence="3">cv. AL8/78</strain>
    </source>
</reference>
<evidence type="ECO:0000256" key="1">
    <source>
        <dbReference type="SAM" id="MobiDB-lite"/>
    </source>
</evidence>
<proteinExistence type="predicted"/>
<reference evidence="2" key="5">
    <citation type="journal article" date="2021" name="G3 (Bethesda)">
        <title>Aegilops tauschii genome assembly Aet v5.0 features greater sequence contiguity and improved annotation.</title>
        <authorList>
            <person name="Wang L."/>
            <person name="Zhu T."/>
            <person name="Rodriguez J.C."/>
            <person name="Deal K.R."/>
            <person name="Dubcovsky J."/>
            <person name="McGuire P.E."/>
            <person name="Lux T."/>
            <person name="Spannagl M."/>
            <person name="Mayer K.F.X."/>
            <person name="Baldrich P."/>
            <person name="Meyers B.C."/>
            <person name="Huo N."/>
            <person name="Gu Y.Q."/>
            <person name="Zhou H."/>
            <person name="Devos K.M."/>
            <person name="Bennetzen J.L."/>
            <person name="Unver T."/>
            <person name="Budak H."/>
            <person name="Gulick P.J."/>
            <person name="Galiba G."/>
            <person name="Kalapos B."/>
            <person name="Nelson D.R."/>
            <person name="Li P."/>
            <person name="You F.M."/>
            <person name="Luo M.C."/>
            <person name="Dvorak J."/>
        </authorList>
    </citation>
    <scope>NUCLEOTIDE SEQUENCE [LARGE SCALE GENOMIC DNA]</scope>
    <source>
        <strain evidence="2">cv. AL8/78</strain>
    </source>
</reference>
<evidence type="ECO:0000313" key="2">
    <source>
        <dbReference type="EnsemblPlants" id="AET3Gv20110100.2"/>
    </source>
</evidence>
<organism evidence="2 3">
    <name type="scientific">Aegilops tauschii subsp. strangulata</name>
    <name type="common">Goatgrass</name>
    <dbReference type="NCBI Taxonomy" id="200361"/>
    <lineage>
        <taxon>Eukaryota</taxon>
        <taxon>Viridiplantae</taxon>
        <taxon>Streptophyta</taxon>
        <taxon>Embryophyta</taxon>
        <taxon>Tracheophyta</taxon>
        <taxon>Spermatophyta</taxon>
        <taxon>Magnoliopsida</taxon>
        <taxon>Liliopsida</taxon>
        <taxon>Poales</taxon>
        <taxon>Poaceae</taxon>
        <taxon>BOP clade</taxon>
        <taxon>Pooideae</taxon>
        <taxon>Triticodae</taxon>
        <taxon>Triticeae</taxon>
        <taxon>Triticinae</taxon>
        <taxon>Aegilops</taxon>
    </lineage>
</organism>
<accession>A0A453DV60</accession>
<sequence>MCFEFSSCFGGGIKDDYGGERSNHAGCGGRRRGRRGYRENGNGYNAAPAADHKTATAYDHQRALDEQGHKAHHDVAGKPDHAAVVAGAGGHGYYAAYAPDKAHDAPKLPAWHNKVVDDACYAYNTARLRHQAAPDHREHAHAAMDYHHYPSTTTTLVRSMVFP</sequence>
<name>A0A453DV60_AEGTS</name>
<dbReference type="Gramene" id="AET3Gv20110100.2">
    <property type="protein sequence ID" value="AET3Gv20110100.2"/>
    <property type="gene ID" value="AET3Gv20110100"/>
</dbReference>
<dbReference type="Proteomes" id="UP000015105">
    <property type="component" value="Chromosome 3D"/>
</dbReference>
<dbReference type="EnsemblPlants" id="AET3Gv20110100.2">
    <property type="protein sequence ID" value="AET3Gv20110100.2"/>
    <property type="gene ID" value="AET3Gv20110100"/>
</dbReference>
<reference evidence="2" key="4">
    <citation type="submission" date="2019-03" db="UniProtKB">
        <authorList>
            <consortium name="EnsemblPlants"/>
        </authorList>
    </citation>
    <scope>IDENTIFICATION</scope>
</reference>
<dbReference type="AlphaFoldDB" id="A0A453DV60"/>
<protein>
    <submittedName>
        <fullName evidence="2">Uncharacterized protein</fullName>
    </submittedName>
</protein>
<reference evidence="2" key="3">
    <citation type="journal article" date="2017" name="Nature">
        <title>Genome sequence of the progenitor of the wheat D genome Aegilops tauschii.</title>
        <authorList>
            <person name="Luo M.C."/>
            <person name="Gu Y.Q."/>
            <person name="Puiu D."/>
            <person name="Wang H."/>
            <person name="Twardziok S.O."/>
            <person name="Deal K.R."/>
            <person name="Huo N."/>
            <person name="Zhu T."/>
            <person name="Wang L."/>
            <person name="Wang Y."/>
            <person name="McGuire P.E."/>
            <person name="Liu S."/>
            <person name="Long H."/>
            <person name="Ramasamy R.K."/>
            <person name="Rodriguez J.C."/>
            <person name="Van S.L."/>
            <person name="Yuan L."/>
            <person name="Wang Z."/>
            <person name="Xia Z."/>
            <person name="Xiao L."/>
            <person name="Anderson O.D."/>
            <person name="Ouyang S."/>
            <person name="Liang Y."/>
            <person name="Zimin A.V."/>
            <person name="Pertea G."/>
            <person name="Qi P."/>
            <person name="Bennetzen J.L."/>
            <person name="Dai X."/>
            <person name="Dawson M.W."/>
            <person name="Muller H.G."/>
            <person name="Kugler K."/>
            <person name="Rivarola-Duarte L."/>
            <person name="Spannagl M."/>
            <person name="Mayer K.F.X."/>
            <person name="Lu F.H."/>
            <person name="Bevan M.W."/>
            <person name="Leroy P."/>
            <person name="Li P."/>
            <person name="You F.M."/>
            <person name="Sun Q."/>
            <person name="Liu Z."/>
            <person name="Lyons E."/>
            <person name="Wicker T."/>
            <person name="Salzberg S.L."/>
            <person name="Devos K.M."/>
            <person name="Dvorak J."/>
        </authorList>
    </citation>
    <scope>NUCLEOTIDE SEQUENCE [LARGE SCALE GENOMIC DNA]</scope>
    <source>
        <strain evidence="2">cv. AL8/78</strain>
    </source>
</reference>
<feature type="compositionally biased region" description="Low complexity" evidence="1">
    <location>
        <begin position="39"/>
        <end position="49"/>
    </location>
</feature>
<feature type="region of interest" description="Disordered" evidence="1">
    <location>
        <begin position="20"/>
        <end position="56"/>
    </location>
</feature>
<evidence type="ECO:0000313" key="3">
    <source>
        <dbReference type="Proteomes" id="UP000015105"/>
    </source>
</evidence>
<keyword evidence="3" id="KW-1185">Reference proteome</keyword>